<sequence>MKLREEFVVARPVADVWSLLDRPEAVAGCVPGVEEIDVRAAEDIGVRVTQNVGPMTATFAATVRITEREPEKRIAFTVTGKSVRGAIGNVRASAVVGLAPAATGTLVTVAGDVALAGALGSVGQKVVAKQAGRVAAEFARRLESALGGAAPATPTARPPARPAARKDEPEAPVSVPVPVSDRWVKAAVALSGASVVLGVLILIRGWRCRS</sequence>
<evidence type="ECO:0000313" key="3">
    <source>
        <dbReference type="EMBL" id="MBB5137904.1"/>
    </source>
</evidence>
<keyword evidence="2" id="KW-1133">Transmembrane helix</keyword>
<feature type="region of interest" description="Disordered" evidence="1">
    <location>
        <begin position="147"/>
        <end position="175"/>
    </location>
</feature>
<accession>A0A840P949</accession>
<comment type="caution">
    <text evidence="3">The sequence shown here is derived from an EMBL/GenBank/DDBJ whole genome shotgun (WGS) entry which is preliminary data.</text>
</comment>
<dbReference type="AlphaFoldDB" id="A0A840P949"/>
<gene>
    <name evidence="3" type="ORF">HNP84_007657</name>
</gene>
<dbReference type="PANTHER" id="PTHR38588:SF1">
    <property type="entry name" value="BLL0334 PROTEIN"/>
    <property type="match status" value="1"/>
</dbReference>
<dbReference type="EMBL" id="JACHGN010000020">
    <property type="protein sequence ID" value="MBB5137904.1"/>
    <property type="molecule type" value="Genomic_DNA"/>
</dbReference>
<keyword evidence="2" id="KW-0472">Membrane</keyword>
<protein>
    <recommendedName>
        <fullName evidence="5">Carbon monoxide dehydrogenase</fullName>
    </recommendedName>
</protein>
<dbReference type="Pfam" id="PF06240">
    <property type="entry name" value="COXG"/>
    <property type="match status" value="1"/>
</dbReference>
<dbReference type="PANTHER" id="PTHR38588">
    <property type="entry name" value="BLL0334 PROTEIN"/>
    <property type="match status" value="1"/>
</dbReference>
<dbReference type="InterPro" id="IPR023393">
    <property type="entry name" value="START-like_dom_sf"/>
</dbReference>
<keyword evidence="4" id="KW-1185">Reference proteome</keyword>
<name>A0A840P949_9ACTN</name>
<dbReference type="SUPFAM" id="SSF55961">
    <property type="entry name" value="Bet v1-like"/>
    <property type="match status" value="1"/>
</dbReference>
<evidence type="ECO:0000256" key="2">
    <source>
        <dbReference type="SAM" id="Phobius"/>
    </source>
</evidence>
<dbReference type="RefSeq" id="WP_185054782.1">
    <property type="nucleotide sequence ID" value="NZ_BAABIX010000002.1"/>
</dbReference>
<evidence type="ECO:0000256" key="1">
    <source>
        <dbReference type="SAM" id="MobiDB-lite"/>
    </source>
</evidence>
<evidence type="ECO:0000313" key="4">
    <source>
        <dbReference type="Proteomes" id="UP000578449"/>
    </source>
</evidence>
<keyword evidence="2" id="KW-0812">Transmembrane</keyword>
<feature type="transmembrane region" description="Helical" evidence="2">
    <location>
        <begin position="183"/>
        <end position="203"/>
    </location>
</feature>
<dbReference type="Proteomes" id="UP000578449">
    <property type="component" value="Unassembled WGS sequence"/>
</dbReference>
<dbReference type="InterPro" id="IPR010419">
    <property type="entry name" value="CO_DH_gsu"/>
</dbReference>
<organism evidence="3 4">
    <name type="scientific">Thermocatellispora tengchongensis</name>
    <dbReference type="NCBI Taxonomy" id="1073253"/>
    <lineage>
        <taxon>Bacteria</taxon>
        <taxon>Bacillati</taxon>
        <taxon>Actinomycetota</taxon>
        <taxon>Actinomycetes</taxon>
        <taxon>Streptosporangiales</taxon>
        <taxon>Streptosporangiaceae</taxon>
        <taxon>Thermocatellispora</taxon>
    </lineage>
</organism>
<proteinExistence type="predicted"/>
<dbReference type="Gene3D" id="3.30.530.20">
    <property type="match status" value="1"/>
</dbReference>
<reference evidence="3 4" key="1">
    <citation type="submission" date="2020-08" db="EMBL/GenBank/DDBJ databases">
        <title>Genomic Encyclopedia of Type Strains, Phase IV (KMG-IV): sequencing the most valuable type-strain genomes for metagenomic binning, comparative biology and taxonomic classification.</title>
        <authorList>
            <person name="Goeker M."/>
        </authorList>
    </citation>
    <scope>NUCLEOTIDE SEQUENCE [LARGE SCALE GENOMIC DNA]</scope>
    <source>
        <strain evidence="3 4">DSM 45615</strain>
    </source>
</reference>
<evidence type="ECO:0008006" key="5">
    <source>
        <dbReference type="Google" id="ProtNLM"/>
    </source>
</evidence>